<dbReference type="Gene3D" id="2.40.400.10">
    <property type="entry name" value="Acetoacetate decarboxylase-like"/>
    <property type="match status" value="1"/>
</dbReference>
<protein>
    <submittedName>
        <fullName evidence="1">Acetoacetate decarboxylase</fullName>
    </submittedName>
</protein>
<dbReference type="RefSeq" id="WP_110339441.1">
    <property type="nucleotide sequence ID" value="NZ_JBHVKT010000061.1"/>
</dbReference>
<dbReference type="EMBL" id="MASU01000008">
    <property type="protein sequence ID" value="PXY29674.1"/>
    <property type="molecule type" value="Genomic_DNA"/>
</dbReference>
<proteinExistence type="predicted"/>
<accession>A0A318LPM3</accession>
<name>A0A318LPM3_9PSEU</name>
<dbReference type="InterPro" id="IPR023375">
    <property type="entry name" value="ADC_dom_sf"/>
</dbReference>
<dbReference type="SUPFAM" id="SSF160104">
    <property type="entry name" value="Acetoacetate decarboxylase-like"/>
    <property type="match status" value="1"/>
</dbReference>
<comment type="caution">
    <text evidence="1">The sequence shown here is derived from an EMBL/GenBank/DDBJ whole genome shotgun (WGS) entry which is preliminary data.</text>
</comment>
<gene>
    <name evidence="1" type="ORF">BA062_21070</name>
</gene>
<reference evidence="1 2" key="1">
    <citation type="submission" date="2016-07" db="EMBL/GenBank/DDBJ databases">
        <title>Draft genome sequence of Prauserella sp. YIM 121212, isolated from alkaline soil.</title>
        <authorList>
            <person name="Ruckert C."/>
            <person name="Albersmeier A."/>
            <person name="Jiang C.-L."/>
            <person name="Jiang Y."/>
            <person name="Kalinowski J."/>
            <person name="Schneider O."/>
            <person name="Winkler A."/>
            <person name="Zotchev S.B."/>
        </authorList>
    </citation>
    <scope>NUCLEOTIDE SEQUENCE [LARGE SCALE GENOMIC DNA]</scope>
    <source>
        <strain evidence="1 2">YIM 121212</strain>
    </source>
</reference>
<keyword evidence="2" id="KW-1185">Reference proteome</keyword>
<sequence>MPEYPPEPWNLAGNAYLSVWTVPPAALPRVPAVVDPVTVAGKAVVFTAWIDYQPPGELSYHELLSTVAVRNGLRATGSITEIWVDSEVSLAGGRALWGIPKDLATLEFAYGRGFTASASTGDDWIATAAFSPRPGPPVRLPANFGIAQEVDGRPLVSDVRSKGRPHAASASWNINPHGPLGYLAGRRPLVSAHLGDFRIRFGA</sequence>
<dbReference type="InterPro" id="IPR010451">
    <property type="entry name" value="Acetoacetate_decarboxylase"/>
</dbReference>
<organism evidence="1 2">
    <name type="scientific">Prauserella flavalba</name>
    <dbReference type="NCBI Taxonomy" id="1477506"/>
    <lineage>
        <taxon>Bacteria</taxon>
        <taxon>Bacillati</taxon>
        <taxon>Actinomycetota</taxon>
        <taxon>Actinomycetes</taxon>
        <taxon>Pseudonocardiales</taxon>
        <taxon>Pseudonocardiaceae</taxon>
        <taxon>Prauserella</taxon>
    </lineage>
</organism>
<dbReference type="AlphaFoldDB" id="A0A318LPM3"/>
<dbReference type="Pfam" id="PF06314">
    <property type="entry name" value="ADC"/>
    <property type="match status" value="1"/>
</dbReference>
<evidence type="ECO:0000313" key="1">
    <source>
        <dbReference type="EMBL" id="PXY29674.1"/>
    </source>
</evidence>
<dbReference type="GO" id="GO:0016829">
    <property type="term" value="F:lyase activity"/>
    <property type="evidence" value="ECO:0007669"/>
    <property type="project" value="InterPro"/>
</dbReference>
<dbReference type="OrthoDB" id="834556at2"/>
<dbReference type="Proteomes" id="UP000247892">
    <property type="component" value="Unassembled WGS sequence"/>
</dbReference>
<evidence type="ECO:0000313" key="2">
    <source>
        <dbReference type="Proteomes" id="UP000247892"/>
    </source>
</evidence>